<evidence type="ECO:0000313" key="4">
    <source>
        <dbReference type="Proteomes" id="UP000007174"/>
    </source>
</evidence>
<dbReference type="Proteomes" id="UP000007174">
    <property type="component" value="Unassembled WGS sequence"/>
</dbReference>
<protein>
    <recommendedName>
        <fullName evidence="5">Short-chain dehydrogenase</fullName>
    </recommendedName>
</protein>
<dbReference type="EMBL" id="CACQ02001647">
    <property type="protein sequence ID" value="CCF35691.1"/>
    <property type="molecule type" value="Genomic_DNA"/>
</dbReference>
<dbReference type="GO" id="GO:0005811">
    <property type="term" value="C:lipid droplet"/>
    <property type="evidence" value="ECO:0007669"/>
    <property type="project" value="TreeGrafter"/>
</dbReference>
<dbReference type="PANTHER" id="PTHR44169">
    <property type="entry name" value="NADPH-DEPENDENT 1-ACYLDIHYDROXYACETONE PHOSPHATE REDUCTASE"/>
    <property type="match status" value="1"/>
</dbReference>
<accession>H1V639</accession>
<evidence type="ECO:0000256" key="1">
    <source>
        <dbReference type="ARBA" id="ARBA00006484"/>
    </source>
</evidence>
<dbReference type="GO" id="GO:0005783">
    <property type="term" value="C:endoplasmic reticulum"/>
    <property type="evidence" value="ECO:0007669"/>
    <property type="project" value="TreeGrafter"/>
</dbReference>
<dbReference type="PANTHER" id="PTHR44169:SF3">
    <property type="entry name" value="SHORT-CHAIN DEHYDROGENASE SRDE"/>
    <property type="match status" value="1"/>
</dbReference>
<dbReference type="InterPro" id="IPR002347">
    <property type="entry name" value="SDR_fam"/>
</dbReference>
<name>H1V639_COLHI</name>
<dbReference type="VEuPathDB" id="FungiDB:CH63R_03956"/>
<dbReference type="AlphaFoldDB" id="H1V639"/>
<dbReference type="GO" id="GO:0000140">
    <property type="term" value="F:acylglycerone-phosphate reductase (NADP+) activity"/>
    <property type="evidence" value="ECO:0007669"/>
    <property type="project" value="TreeGrafter"/>
</dbReference>
<dbReference type="GO" id="GO:0006654">
    <property type="term" value="P:phosphatidic acid biosynthetic process"/>
    <property type="evidence" value="ECO:0007669"/>
    <property type="project" value="TreeGrafter"/>
</dbReference>
<evidence type="ECO:0000313" key="3">
    <source>
        <dbReference type="EMBL" id="CCF35691.1"/>
    </source>
</evidence>
<evidence type="ECO:0000256" key="2">
    <source>
        <dbReference type="ARBA" id="ARBA00023002"/>
    </source>
</evidence>
<proteinExistence type="inferred from homology"/>
<sequence length="86" mass="9148">MPQQQKFALVTGCGRGGIGEALVTEYTRRGVHAIATVLPHEASDHLSDAGITFFPLDVTNEQSIIDLKAALQKLTSGNLDILVNCA</sequence>
<dbReference type="STRING" id="759273.H1V639"/>
<comment type="similarity">
    <text evidence="1">Belongs to the short-chain dehydrogenases/reductases (SDR) family.</text>
</comment>
<organism evidence="3 4">
    <name type="scientific">Colletotrichum higginsianum (strain IMI 349063)</name>
    <name type="common">Crucifer anthracnose fungus</name>
    <dbReference type="NCBI Taxonomy" id="759273"/>
    <lineage>
        <taxon>Eukaryota</taxon>
        <taxon>Fungi</taxon>
        <taxon>Dikarya</taxon>
        <taxon>Ascomycota</taxon>
        <taxon>Pezizomycotina</taxon>
        <taxon>Sordariomycetes</taxon>
        <taxon>Hypocreomycetidae</taxon>
        <taxon>Glomerellales</taxon>
        <taxon>Glomerellaceae</taxon>
        <taxon>Colletotrichum</taxon>
        <taxon>Colletotrichum destructivum species complex</taxon>
    </lineage>
</organism>
<dbReference type="SUPFAM" id="SSF51735">
    <property type="entry name" value="NAD(P)-binding Rossmann-fold domains"/>
    <property type="match status" value="1"/>
</dbReference>
<keyword evidence="2" id="KW-0560">Oxidoreductase</keyword>
<evidence type="ECO:0008006" key="5">
    <source>
        <dbReference type="Google" id="ProtNLM"/>
    </source>
</evidence>
<dbReference type="Gene3D" id="3.40.50.720">
    <property type="entry name" value="NAD(P)-binding Rossmann-like Domain"/>
    <property type="match status" value="1"/>
</dbReference>
<dbReference type="Pfam" id="PF00106">
    <property type="entry name" value="adh_short"/>
    <property type="match status" value="1"/>
</dbReference>
<dbReference type="HOGENOM" id="CLU_010194_2_19_1"/>
<reference evidence="4" key="1">
    <citation type="journal article" date="2012" name="Nat. Genet.">
        <title>Lifestyle transitions in plant pathogenic Colletotrichum fungi deciphered by genome and transcriptome analyses.</title>
        <authorList>
            <person name="O'Connell R.J."/>
            <person name="Thon M.R."/>
            <person name="Hacquard S."/>
            <person name="Amyotte S.G."/>
            <person name="Kleemann J."/>
            <person name="Torres M.F."/>
            <person name="Damm U."/>
            <person name="Buiate E.A."/>
            <person name="Epstein L."/>
            <person name="Alkan N."/>
            <person name="Altmueller J."/>
            <person name="Alvarado-Balderrama L."/>
            <person name="Bauser C.A."/>
            <person name="Becker C."/>
            <person name="Birren B.W."/>
            <person name="Chen Z."/>
            <person name="Choi J."/>
            <person name="Crouch J.A."/>
            <person name="Duvick J.P."/>
            <person name="Farman M.A."/>
            <person name="Gan P."/>
            <person name="Heiman D."/>
            <person name="Henrissat B."/>
            <person name="Howard R.J."/>
            <person name="Kabbage M."/>
            <person name="Koch C."/>
            <person name="Kracher B."/>
            <person name="Kubo Y."/>
            <person name="Law A.D."/>
            <person name="Lebrun M.-H."/>
            <person name="Lee Y.-H."/>
            <person name="Miyara I."/>
            <person name="Moore N."/>
            <person name="Neumann U."/>
            <person name="Nordstroem K."/>
            <person name="Panaccione D.G."/>
            <person name="Panstruga R."/>
            <person name="Place M."/>
            <person name="Proctor R.H."/>
            <person name="Prusky D."/>
            <person name="Rech G."/>
            <person name="Reinhardt R."/>
            <person name="Rollins J.A."/>
            <person name="Rounsley S."/>
            <person name="Schardl C.L."/>
            <person name="Schwartz D.C."/>
            <person name="Shenoy N."/>
            <person name="Shirasu K."/>
            <person name="Sikhakolli U.R."/>
            <person name="Stueber K."/>
            <person name="Sukno S.A."/>
            <person name="Sweigard J.A."/>
            <person name="Takano Y."/>
            <person name="Takahara H."/>
            <person name="Trail F."/>
            <person name="van der Does H.C."/>
            <person name="Voll L.M."/>
            <person name="Will I."/>
            <person name="Young S."/>
            <person name="Zeng Q."/>
            <person name="Zhang J."/>
            <person name="Zhou S."/>
            <person name="Dickman M.B."/>
            <person name="Schulze-Lefert P."/>
            <person name="Ver Loren van Themaat E."/>
            <person name="Ma L.-J."/>
            <person name="Vaillancourt L.J."/>
        </authorList>
    </citation>
    <scope>NUCLEOTIDE SEQUENCE [LARGE SCALE GENOMIC DNA]</scope>
    <source>
        <strain evidence="4">IMI 349063</strain>
    </source>
</reference>
<dbReference type="GO" id="GO:0004806">
    <property type="term" value="F:triacylglycerol lipase activity"/>
    <property type="evidence" value="ECO:0007669"/>
    <property type="project" value="TreeGrafter"/>
</dbReference>
<gene>
    <name evidence="3" type="ORF">CH063_07418</name>
</gene>
<dbReference type="eggNOG" id="KOG1209">
    <property type="taxonomic scope" value="Eukaryota"/>
</dbReference>
<dbReference type="InterPro" id="IPR036291">
    <property type="entry name" value="NAD(P)-bd_dom_sf"/>
</dbReference>
<dbReference type="GO" id="GO:0019433">
    <property type="term" value="P:triglyceride catabolic process"/>
    <property type="evidence" value="ECO:0007669"/>
    <property type="project" value="TreeGrafter"/>
</dbReference>